<sequence>FARSFAVPR</sequence>
<accession>A0ABD3NT76</accession>
<feature type="non-terminal residue" evidence="1">
    <location>
        <position position="1"/>
    </location>
</feature>
<dbReference type="EMBL" id="JALLAZ020001324">
    <property type="protein sequence ID" value="KAL3776940.1"/>
    <property type="molecule type" value="Genomic_DNA"/>
</dbReference>
<proteinExistence type="predicted"/>
<comment type="caution">
    <text evidence="1">The sequence shown here is derived from an EMBL/GenBank/DDBJ whole genome shotgun (WGS) entry which is preliminary data.</text>
</comment>
<keyword evidence="2" id="KW-1185">Reference proteome</keyword>
<reference evidence="1 2" key="1">
    <citation type="submission" date="2024-10" db="EMBL/GenBank/DDBJ databases">
        <title>Updated reference genomes for cyclostephanoid diatoms.</title>
        <authorList>
            <person name="Roberts W.R."/>
            <person name="Alverson A.J."/>
        </authorList>
    </citation>
    <scope>NUCLEOTIDE SEQUENCE [LARGE SCALE GENOMIC DNA]</scope>
    <source>
        <strain evidence="1 2">AJA276-08</strain>
    </source>
</reference>
<evidence type="ECO:0000313" key="1">
    <source>
        <dbReference type="EMBL" id="KAL3776940.1"/>
    </source>
</evidence>
<evidence type="ECO:0000313" key="2">
    <source>
        <dbReference type="Proteomes" id="UP001530315"/>
    </source>
</evidence>
<gene>
    <name evidence="1" type="ORF">ACHAW5_009252</name>
</gene>
<organism evidence="1 2">
    <name type="scientific">Stephanodiscus triporus</name>
    <dbReference type="NCBI Taxonomy" id="2934178"/>
    <lineage>
        <taxon>Eukaryota</taxon>
        <taxon>Sar</taxon>
        <taxon>Stramenopiles</taxon>
        <taxon>Ochrophyta</taxon>
        <taxon>Bacillariophyta</taxon>
        <taxon>Coscinodiscophyceae</taxon>
        <taxon>Thalassiosirophycidae</taxon>
        <taxon>Stephanodiscales</taxon>
        <taxon>Stephanodiscaceae</taxon>
        <taxon>Stephanodiscus</taxon>
    </lineage>
</organism>
<dbReference type="Proteomes" id="UP001530315">
    <property type="component" value="Unassembled WGS sequence"/>
</dbReference>
<name>A0ABD3NT76_9STRA</name>
<protein>
    <submittedName>
        <fullName evidence="1">Uncharacterized protein</fullName>
    </submittedName>
</protein>